<dbReference type="InterPro" id="IPR036850">
    <property type="entry name" value="NDK-like_dom_sf"/>
</dbReference>
<evidence type="ECO:0000256" key="3">
    <source>
        <dbReference type="ARBA" id="ARBA00022692"/>
    </source>
</evidence>
<comment type="subcellular location">
    <subcellularLocation>
        <location evidence="1">Membrane</location>
    </subcellularLocation>
</comment>
<evidence type="ECO:0000256" key="4">
    <source>
        <dbReference type="ARBA" id="ARBA00022989"/>
    </source>
</evidence>
<feature type="domain" description="G-protein coupled receptors family 1 profile" evidence="9">
    <location>
        <begin position="38"/>
        <end position="205"/>
    </location>
</feature>
<accession>A0A3M0JWI3</accession>
<feature type="binding site" evidence="6">
    <location>
        <position position="814"/>
    </location>
    <ligand>
        <name>ATP</name>
        <dbReference type="ChEBI" id="CHEBI:30616"/>
    </ligand>
</feature>
<dbReference type="OrthoDB" id="10263751at2759"/>
<dbReference type="GO" id="GO:0016020">
    <property type="term" value="C:membrane"/>
    <property type="evidence" value="ECO:0007669"/>
    <property type="project" value="UniProtKB-SubCell"/>
</dbReference>
<dbReference type="SUPFAM" id="SSF54919">
    <property type="entry name" value="Nucleoside diphosphate kinase, NDK"/>
    <property type="match status" value="3"/>
</dbReference>
<evidence type="ECO:0000256" key="8">
    <source>
        <dbReference type="SAM" id="Phobius"/>
    </source>
</evidence>
<evidence type="ECO:0000256" key="1">
    <source>
        <dbReference type="ARBA" id="ARBA00004370"/>
    </source>
</evidence>
<reference evidence="10 11" key="1">
    <citation type="submission" date="2018-07" db="EMBL/GenBank/DDBJ databases">
        <title>A high quality draft genome assembly of the barn swallow (H. rustica rustica).</title>
        <authorList>
            <person name="Formenti G."/>
            <person name="Chiara M."/>
            <person name="Poveda L."/>
            <person name="Francoijs K.-J."/>
            <person name="Bonisoli-Alquati A."/>
            <person name="Canova L."/>
            <person name="Gianfranceschi L."/>
            <person name="Horner D.S."/>
            <person name="Saino N."/>
        </authorList>
    </citation>
    <scope>NUCLEOTIDE SEQUENCE [LARGE SCALE GENOMIC DNA]</scope>
    <source>
        <strain evidence="10">Chelidonia</strain>
        <tissue evidence="10">Blood</tissue>
    </source>
</reference>
<comment type="similarity">
    <text evidence="2 6 7">Belongs to the NDK family.</text>
</comment>
<evidence type="ECO:0000313" key="10">
    <source>
        <dbReference type="EMBL" id="RMC05373.1"/>
    </source>
</evidence>
<dbReference type="Gene3D" id="1.20.1070.10">
    <property type="entry name" value="Rhodopsin 7-helix transmembrane proteins"/>
    <property type="match status" value="1"/>
</dbReference>
<dbReference type="InterPro" id="IPR017452">
    <property type="entry name" value="GPCR_Rhodpsn_7TM"/>
</dbReference>
<dbReference type="PROSITE" id="PS51374">
    <property type="entry name" value="NDPK_LIKE"/>
    <property type="match status" value="3"/>
</dbReference>
<feature type="active site" description="Pros-phosphohistidine intermediate" evidence="6">
    <location>
        <position position="827"/>
    </location>
</feature>
<feature type="transmembrane region" description="Helical" evidence="8">
    <location>
        <begin position="58"/>
        <end position="81"/>
    </location>
</feature>
<dbReference type="PANTHER" id="PTHR46135">
    <property type="entry name" value="NME/NM23 FAMILY MEMBER 8"/>
    <property type="match status" value="1"/>
</dbReference>
<dbReference type="Gene3D" id="3.30.70.141">
    <property type="entry name" value="Nucleoside diphosphate kinase-like domain"/>
    <property type="match status" value="3"/>
</dbReference>
<dbReference type="Proteomes" id="UP000269221">
    <property type="component" value="Unassembled WGS sequence"/>
</dbReference>
<dbReference type="PANTHER" id="PTHR46135:SF3">
    <property type="entry name" value="NME_NM23 FAMILY MEMBER 8"/>
    <property type="match status" value="1"/>
</dbReference>
<dbReference type="GO" id="GO:0004930">
    <property type="term" value="F:G protein-coupled receptor activity"/>
    <property type="evidence" value="ECO:0007669"/>
    <property type="project" value="InterPro"/>
</dbReference>
<dbReference type="SUPFAM" id="SSF81321">
    <property type="entry name" value="Family A G protein-coupled receptor-like"/>
    <property type="match status" value="1"/>
</dbReference>
<dbReference type="EMBL" id="QRBI01000123">
    <property type="protein sequence ID" value="RMC05373.1"/>
    <property type="molecule type" value="Genomic_DNA"/>
</dbReference>
<dbReference type="InterPro" id="IPR001564">
    <property type="entry name" value="Nucleoside_diP_kinase"/>
</dbReference>
<dbReference type="CDD" id="cd04416">
    <property type="entry name" value="NDPk_TX"/>
    <property type="match status" value="3"/>
</dbReference>
<feature type="binding site" evidence="6">
    <location>
        <position position="766"/>
    </location>
    <ligand>
        <name>ATP</name>
        <dbReference type="ChEBI" id="CHEBI:30616"/>
    </ligand>
</feature>
<name>A0A3M0JWI3_HIRRU</name>
<keyword evidence="5 8" id="KW-0472">Membrane</keyword>
<comment type="caution">
    <text evidence="10">The sequence shown here is derived from an EMBL/GenBank/DDBJ whole genome shotgun (WGS) entry which is preliminary data.</text>
</comment>
<dbReference type="PROSITE" id="PS50262">
    <property type="entry name" value="G_PROTEIN_RECEP_F1_2"/>
    <property type="match status" value="1"/>
</dbReference>
<dbReference type="InterPro" id="IPR051766">
    <property type="entry name" value="TXND_domain-containing"/>
</dbReference>
<feature type="binding site" evidence="6">
    <location>
        <position position="794"/>
    </location>
    <ligand>
        <name>ATP</name>
        <dbReference type="ChEBI" id="CHEBI:30616"/>
    </ligand>
</feature>
<gene>
    <name evidence="10" type="ORF">DUI87_18562</name>
</gene>
<sequence length="849" mass="96118">MLNSCITQQNHSSNDTVLDSSEKLHAVLIVLYIINLAGGTLGVIMMSQQLFQRRSQSVMTIMIISLLVLHSFMLLSIPFRLSYYILGEWKFGRFACRLSSAIIYLHMYATFAFYVAIIIARLLRLEFRRCCTTAWVGAVWLLGALVITPVLLSYYGTLKTYHSSECFQFQRELQEAQMVITNYCLVGILVAVCAVLTGIQLTVIYRVAVKYWPDINSHVEFRAQAKSFFFILNNNLIRKQYILYTYFCTGELLMKLLLGKSRQLTFVPAHPHCMSQQGSDQSIPGFLPAGKEVEVVRMNGTADILGSILGHPDVVQIMSSDHINNHLQKYILEMAGKKKEIQLQAEADNIETLKPFRKSCEPVFLFSVHGKILAMVKGVNAPLITKIITDLVQEEREIAAGEKERAEVEELVFPEEGSEGSADEAVEEEVLTYSVGIIKPDDVLAGRVEEIKKKIKDAGFDIEADEERMLTEEQIRVFYARNKEEPDFDAFVQFMMTGPCHVLIITKKEATGAIPQWKDLHKASDTGETEEPMKLPGLTKPESLVNLCDVQDSVEDASRQLAFFFPNFHTSEVEHQVERTLAIIRPSLLKERRQSIMQRIKDDGFQIAMQKEVILSEEQVRTFYKEHVGQDYFPALLEQMTSGPTLVLALTRENAVSHWRGLLGPKTLEEAKENPESLRAQYAIENVPINQLHGSSTPSEAQKELEFFFPKEQTFALIKPEAVKTHKDEIMKKVKEAGFSISKIKEQDLTREMAAQFYKDHKGKPFFDELVDCMTQGPSVIMVLSKENAVEEWRHLMGPTDPEEAKKTCPESIRAQFAHDILSNAVHGSSNIEDAVRSIKFAFGELDAD</sequence>
<dbReference type="AlphaFoldDB" id="A0A3M0JWI3"/>
<dbReference type="Pfam" id="PF00001">
    <property type="entry name" value="7tm_1"/>
    <property type="match status" value="1"/>
</dbReference>
<evidence type="ECO:0000259" key="9">
    <source>
        <dbReference type="PROSITE" id="PS50262"/>
    </source>
</evidence>
<dbReference type="STRING" id="333673.A0A3M0JWI3"/>
<feature type="active site" description="Pros-phosphohistidine intermediate" evidence="6">
    <location>
        <position position="693"/>
    </location>
</feature>
<evidence type="ECO:0000256" key="2">
    <source>
        <dbReference type="ARBA" id="ARBA00008142"/>
    </source>
</evidence>
<feature type="binding site" evidence="6">
    <location>
        <position position="824"/>
    </location>
    <ligand>
        <name>ATP</name>
        <dbReference type="ChEBI" id="CHEBI:30616"/>
    </ligand>
</feature>
<evidence type="ECO:0000256" key="5">
    <source>
        <dbReference type="ARBA" id="ARBA00023136"/>
    </source>
</evidence>
<dbReference type="Pfam" id="PF00334">
    <property type="entry name" value="NDK"/>
    <property type="match status" value="2"/>
</dbReference>
<keyword evidence="11" id="KW-1185">Reference proteome</keyword>
<dbReference type="PRINTS" id="PR01243">
    <property type="entry name" value="NUCDPKINASE"/>
</dbReference>
<keyword evidence="3 8" id="KW-0812">Transmembrane</keyword>
<evidence type="ECO:0000256" key="7">
    <source>
        <dbReference type="RuleBase" id="RU004011"/>
    </source>
</evidence>
<comment type="caution">
    <text evidence="6">Lacks conserved residue(s) required for the propagation of feature annotation.</text>
</comment>
<organism evidence="10 11">
    <name type="scientific">Hirundo rustica rustica</name>
    <dbReference type="NCBI Taxonomy" id="333673"/>
    <lineage>
        <taxon>Eukaryota</taxon>
        <taxon>Metazoa</taxon>
        <taxon>Chordata</taxon>
        <taxon>Craniata</taxon>
        <taxon>Vertebrata</taxon>
        <taxon>Euteleostomi</taxon>
        <taxon>Archelosauria</taxon>
        <taxon>Archosauria</taxon>
        <taxon>Dinosauria</taxon>
        <taxon>Saurischia</taxon>
        <taxon>Theropoda</taxon>
        <taxon>Coelurosauria</taxon>
        <taxon>Aves</taxon>
        <taxon>Neognathae</taxon>
        <taxon>Neoaves</taxon>
        <taxon>Telluraves</taxon>
        <taxon>Australaves</taxon>
        <taxon>Passeriformes</taxon>
        <taxon>Sylvioidea</taxon>
        <taxon>Hirundinidae</taxon>
        <taxon>Hirundo</taxon>
    </lineage>
</organism>
<evidence type="ECO:0000313" key="11">
    <source>
        <dbReference type="Proteomes" id="UP000269221"/>
    </source>
</evidence>
<feature type="binding site" evidence="6">
    <location>
        <position position="800"/>
    </location>
    <ligand>
        <name>ATP</name>
        <dbReference type="ChEBI" id="CHEBI:30616"/>
    </ligand>
</feature>
<feature type="transmembrane region" description="Helical" evidence="8">
    <location>
        <begin position="180"/>
        <end position="205"/>
    </location>
</feature>
<feature type="transmembrane region" description="Helical" evidence="8">
    <location>
        <begin position="135"/>
        <end position="155"/>
    </location>
</feature>
<dbReference type="InterPro" id="IPR034907">
    <property type="entry name" value="NDK-like_dom"/>
</dbReference>
<dbReference type="SMART" id="SM00562">
    <property type="entry name" value="NDK"/>
    <property type="match status" value="3"/>
</dbReference>
<dbReference type="GO" id="GO:0006241">
    <property type="term" value="P:CTP biosynthetic process"/>
    <property type="evidence" value="ECO:0007669"/>
    <property type="project" value="InterPro"/>
</dbReference>
<keyword evidence="4 8" id="KW-1133">Transmembrane helix</keyword>
<feature type="transmembrane region" description="Helical" evidence="8">
    <location>
        <begin position="101"/>
        <end position="123"/>
    </location>
</feature>
<feature type="transmembrane region" description="Helical" evidence="8">
    <location>
        <begin position="24"/>
        <end position="46"/>
    </location>
</feature>
<evidence type="ECO:0000256" key="6">
    <source>
        <dbReference type="PROSITE-ProRule" id="PRU00706"/>
    </source>
</evidence>
<dbReference type="GO" id="GO:0006183">
    <property type="term" value="P:GTP biosynthetic process"/>
    <property type="evidence" value="ECO:0007669"/>
    <property type="project" value="InterPro"/>
</dbReference>
<protein>
    <recommendedName>
        <fullName evidence="9">G-protein coupled receptors family 1 profile domain-containing protein</fullName>
    </recommendedName>
</protein>
<proteinExistence type="inferred from homology"/>
<feature type="binding site" evidence="6">
    <location>
        <position position="719"/>
    </location>
    <ligand>
        <name>ATP</name>
        <dbReference type="ChEBI" id="CHEBI:30616"/>
    </ligand>
</feature>
<dbReference type="GO" id="GO:0004550">
    <property type="term" value="F:nucleoside diphosphate kinase activity"/>
    <property type="evidence" value="ECO:0007669"/>
    <property type="project" value="InterPro"/>
</dbReference>
<dbReference type="InterPro" id="IPR000276">
    <property type="entry name" value="GPCR_Rhodpsn"/>
</dbReference>
<dbReference type="GO" id="GO:0006228">
    <property type="term" value="P:UTP biosynthetic process"/>
    <property type="evidence" value="ECO:0007669"/>
    <property type="project" value="InterPro"/>
</dbReference>